<keyword evidence="8" id="KW-1185">Reference proteome</keyword>
<dbReference type="Proteomes" id="UP000050517">
    <property type="component" value="Unassembled WGS sequence"/>
</dbReference>
<name>A0A0Q0UB35_9CORY</name>
<sequence>MTPGGLLSLTALNLMGVAAPGPDTLLVMRAATRSRRHAYATVAGIHVGVLLWMVLTVCGAAAVLGRYPVLIGVIQLLGGAYLGYMGSQMARAGWRLRGYGAADVPGVTTASAAQCARQGLWTNLSNPKIVLFLTAIIAPVMPAAPSWGTAAVIIGCLWLSSAAYFLLIATLLSTRAVQRRALRAGPFIDMAAGALFMAFGLVLVLRGVGEVVV</sequence>
<feature type="transmembrane region" description="Helical" evidence="6">
    <location>
        <begin position="127"/>
        <end position="144"/>
    </location>
</feature>
<organism evidence="7 8">
    <name type="scientific">Corynebacterium oculi</name>
    <dbReference type="NCBI Taxonomy" id="1544416"/>
    <lineage>
        <taxon>Bacteria</taxon>
        <taxon>Bacillati</taxon>
        <taxon>Actinomycetota</taxon>
        <taxon>Actinomycetes</taxon>
        <taxon>Mycobacteriales</taxon>
        <taxon>Corynebacteriaceae</taxon>
        <taxon>Corynebacterium</taxon>
    </lineage>
</organism>
<evidence type="ECO:0000256" key="3">
    <source>
        <dbReference type="ARBA" id="ARBA00022692"/>
    </source>
</evidence>
<feature type="transmembrane region" description="Helical" evidence="6">
    <location>
        <begin position="150"/>
        <end position="172"/>
    </location>
</feature>
<dbReference type="PANTHER" id="PTHR30086">
    <property type="entry name" value="ARGININE EXPORTER PROTEIN ARGO"/>
    <property type="match status" value="1"/>
</dbReference>
<keyword evidence="5 6" id="KW-0472">Membrane</keyword>
<gene>
    <name evidence="7" type="primary">rhtC_1</name>
    <name evidence="7" type="ORF">Cocul_00200</name>
</gene>
<dbReference type="GO" id="GO:0015171">
    <property type="term" value="F:amino acid transmembrane transporter activity"/>
    <property type="evidence" value="ECO:0007669"/>
    <property type="project" value="TreeGrafter"/>
</dbReference>
<evidence type="ECO:0000256" key="6">
    <source>
        <dbReference type="SAM" id="Phobius"/>
    </source>
</evidence>
<dbReference type="OrthoDB" id="9784202at2"/>
<dbReference type="STRING" id="1544416.Cocul_00200"/>
<proteinExistence type="predicted"/>
<evidence type="ECO:0000256" key="5">
    <source>
        <dbReference type="ARBA" id="ARBA00023136"/>
    </source>
</evidence>
<feature type="transmembrane region" description="Helical" evidence="6">
    <location>
        <begin position="69"/>
        <end position="87"/>
    </location>
</feature>
<dbReference type="PATRIC" id="fig|1544416.3.peg.203"/>
<evidence type="ECO:0000256" key="4">
    <source>
        <dbReference type="ARBA" id="ARBA00022989"/>
    </source>
</evidence>
<evidence type="ECO:0000313" key="8">
    <source>
        <dbReference type="Proteomes" id="UP000050517"/>
    </source>
</evidence>
<feature type="transmembrane region" description="Helical" evidence="6">
    <location>
        <begin position="38"/>
        <end position="63"/>
    </location>
</feature>
<dbReference type="EMBL" id="LKST01000001">
    <property type="protein sequence ID" value="KQB85065.1"/>
    <property type="molecule type" value="Genomic_DNA"/>
</dbReference>
<protein>
    <submittedName>
        <fullName evidence="7">Threonine efflux protein</fullName>
    </submittedName>
</protein>
<accession>A0A0Q0UB35</accession>
<dbReference type="Pfam" id="PF01810">
    <property type="entry name" value="LysE"/>
    <property type="match status" value="1"/>
</dbReference>
<evidence type="ECO:0000256" key="2">
    <source>
        <dbReference type="ARBA" id="ARBA00022475"/>
    </source>
</evidence>
<dbReference type="PANTHER" id="PTHR30086:SF20">
    <property type="entry name" value="ARGININE EXPORTER PROTEIN ARGO-RELATED"/>
    <property type="match status" value="1"/>
</dbReference>
<dbReference type="InterPro" id="IPR001123">
    <property type="entry name" value="LeuE-type"/>
</dbReference>
<evidence type="ECO:0000256" key="1">
    <source>
        <dbReference type="ARBA" id="ARBA00004651"/>
    </source>
</evidence>
<keyword evidence="4 6" id="KW-1133">Transmembrane helix</keyword>
<dbReference type="AlphaFoldDB" id="A0A0Q0UB35"/>
<comment type="caution">
    <text evidence="7">The sequence shown here is derived from an EMBL/GenBank/DDBJ whole genome shotgun (WGS) entry which is preliminary data.</text>
</comment>
<reference evidence="7 8" key="1">
    <citation type="submission" date="2015-10" db="EMBL/GenBank/DDBJ databases">
        <title>Corynebacteirum lowii and Corynebacterium oculi species nova, derived from human clinical disease and and emended description of Corynebacterium mastiditis.</title>
        <authorList>
            <person name="Bernard K."/>
            <person name="Pacheco A.L."/>
            <person name="Mcdougall C."/>
            <person name="Burtx T."/>
            <person name="Weibe D."/>
            <person name="Tyler S."/>
            <person name="Olson A.B."/>
            <person name="Cnockaert M."/>
            <person name="Eguchi H."/>
            <person name="Kuwahara T."/>
            <person name="Nakayama-Imaohji H."/>
            <person name="Boudewijins M."/>
            <person name="Van Hoecke F."/>
            <person name="Bernier A.-M."/>
            <person name="Vandamme P."/>
        </authorList>
    </citation>
    <scope>NUCLEOTIDE SEQUENCE [LARGE SCALE GENOMIC DNA]</scope>
    <source>
        <strain evidence="7 8">NML 130210</strain>
    </source>
</reference>
<comment type="subcellular location">
    <subcellularLocation>
        <location evidence="1">Cell membrane</location>
        <topology evidence="1">Multi-pass membrane protein</topology>
    </subcellularLocation>
</comment>
<keyword evidence="2" id="KW-1003">Cell membrane</keyword>
<dbReference type="RefSeq" id="WP_055121444.1">
    <property type="nucleotide sequence ID" value="NZ_LKST01000001.1"/>
</dbReference>
<keyword evidence="3 6" id="KW-0812">Transmembrane</keyword>
<evidence type="ECO:0000313" key="7">
    <source>
        <dbReference type="EMBL" id="KQB85065.1"/>
    </source>
</evidence>
<feature type="transmembrane region" description="Helical" evidence="6">
    <location>
        <begin position="184"/>
        <end position="205"/>
    </location>
</feature>
<dbReference type="GO" id="GO:0005886">
    <property type="term" value="C:plasma membrane"/>
    <property type="evidence" value="ECO:0007669"/>
    <property type="project" value="UniProtKB-SubCell"/>
</dbReference>